<organism evidence="2 3">
    <name type="scientific">Gordonia alkanivorans NBRC 16433</name>
    <dbReference type="NCBI Taxonomy" id="1027371"/>
    <lineage>
        <taxon>Bacteria</taxon>
        <taxon>Bacillati</taxon>
        <taxon>Actinomycetota</taxon>
        <taxon>Actinomycetes</taxon>
        <taxon>Mycobacteriales</taxon>
        <taxon>Gordoniaceae</taxon>
        <taxon>Gordonia</taxon>
    </lineage>
</organism>
<dbReference type="Proteomes" id="UP000003558">
    <property type="component" value="Unassembled WGS sequence"/>
</dbReference>
<sequence length="65" mass="7160">MPSTDYAQRAVAYWAKSDRAYTEGDPRYGDELAHWPPNANSGHTTTSLASAATSPNHRHGQEDSR</sequence>
<name>F9VRA9_9ACTN</name>
<evidence type="ECO:0000313" key="2">
    <source>
        <dbReference type="EMBL" id="GAA11148.1"/>
    </source>
</evidence>
<proteinExistence type="predicted"/>
<dbReference type="EMBL" id="BACI01000022">
    <property type="protein sequence ID" value="GAA11148.1"/>
    <property type="molecule type" value="Genomic_DNA"/>
</dbReference>
<gene>
    <name evidence="2" type="ORF">GOALK_022_00130</name>
</gene>
<feature type="compositionally biased region" description="Low complexity" evidence="1">
    <location>
        <begin position="44"/>
        <end position="54"/>
    </location>
</feature>
<dbReference type="STRING" id="1027371.GOALK_022_00130"/>
<reference evidence="2 3" key="1">
    <citation type="submission" date="2011-05" db="EMBL/GenBank/DDBJ databases">
        <title>Whole genome shotgun sequence of Gordonia alkanivorans NBRC 16433.</title>
        <authorList>
            <person name="Hosoyama A."/>
            <person name="Nakamura S."/>
            <person name="Takarada H."/>
            <person name="Tsuchikane K."/>
            <person name="Yamazaki S."/>
            <person name="Fujita N."/>
        </authorList>
    </citation>
    <scope>NUCLEOTIDE SEQUENCE [LARGE SCALE GENOMIC DNA]</scope>
    <source>
        <strain evidence="2 3">NBRC 16433</strain>
    </source>
</reference>
<evidence type="ECO:0000256" key="1">
    <source>
        <dbReference type="SAM" id="MobiDB-lite"/>
    </source>
</evidence>
<dbReference type="AlphaFoldDB" id="F9VRA9"/>
<protein>
    <submittedName>
        <fullName evidence="2">Uncharacterized protein</fullName>
    </submittedName>
</protein>
<accession>F9VRA9</accession>
<evidence type="ECO:0000313" key="3">
    <source>
        <dbReference type="Proteomes" id="UP000003558"/>
    </source>
</evidence>
<comment type="caution">
    <text evidence="2">The sequence shown here is derived from an EMBL/GenBank/DDBJ whole genome shotgun (WGS) entry which is preliminary data.</text>
</comment>
<feature type="region of interest" description="Disordered" evidence="1">
    <location>
        <begin position="28"/>
        <end position="65"/>
    </location>
</feature>